<dbReference type="EMBL" id="MCBQ01012112">
    <property type="protein sequence ID" value="RKF65471.1"/>
    <property type="molecule type" value="Genomic_DNA"/>
</dbReference>
<keyword evidence="2" id="KW-1185">Reference proteome</keyword>
<protein>
    <submittedName>
        <fullName evidence="1">Uncharacterized protein</fullName>
    </submittedName>
</protein>
<proteinExistence type="predicted"/>
<accession>A0A420I719</accession>
<dbReference type="AlphaFoldDB" id="A0A420I719"/>
<gene>
    <name evidence="1" type="ORF">GcM3_121011</name>
</gene>
<name>A0A420I719_9PEZI</name>
<dbReference type="Proteomes" id="UP000283383">
    <property type="component" value="Unassembled WGS sequence"/>
</dbReference>
<evidence type="ECO:0000313" key="1">
    <source>
        <dbReference type="EMBL" id="RKF65471.1"/>
    </source>
</evidence>
<organism evidence="1 2">
    <name type="scientific">Golovinomyces cichoracearum</name>
    <dbReference type="NCBI Taxonomy" id="62708"/>
    <lineage>
        <taxon>Eukaryota</taxon>
        <taxon>Fungi</taxon>
        <taxon>Dikarya</taxon>
        <taxon>Ascomycota</taxon>
        <taxon>Pezizomycotina</taxon>
        <taxon>Leotiomycetes</taxon>
        <taxon>Erysiphales</taxon>
        <taxon>Erysiphaceae</taxon>
        <taxon>Golovinomyces</taxon>
    </lineage>
</organism>
<comment type="caution">
    <text evidence="1">The sequence shown here is derived from an EMBL/GenBank/DDBJ whole genome shotgun (WGS) entry which is preliminary data.</text>
</comment>
<sequence length="267" mass="30523">MSLPILEEPEFSPWTLKDVSTATGIQVTSYISSRMEAYTEDTMSGSELHALWASGFEIFSEVEYKKSTIQTRALRDFLRSRNVLVLTKERSTATELVKAQREQWEPMPIEYQHEVLDKFRPIFPISKATTFRSDLTRSKADACASNTNSNSFMNLKKIHNEDKKYGGSPSELFDDKAIARENKEAIPPLEVFYSSFKNVFEGQEHQEMLLAKWNELSLLSVIEEQVGPKDVEKALTSLIVGLRTTQSGLNQSLRNEPYFMFNLLSKQ</sequence>
<evidence type="ECO:0000313" key="2">
    <source>
        <dbReference type="Proteomes" id="UP000283383"/>
    </source>
</evidence>
<reference evidence="1 2" key="1">
    <citation type="journal article" date="2018" name="BMC Genomics">
        <title>Comparative genome analyses reveal sequence features reflecting distinct modes of host-adaptation between dicot and monocot powdery mildew.</title>
        <authorList>
            <person name="Wu Y."/>
            <person name="Ma X."/>
            <person name="Pan Z."/>
            <person name="Kale S.D."/>
            <person name="Song Y."/>
            <person name="King H."/>
            <person name="Zhang Q."/>
            <person name="Presley C."/>
            <person name="Deng X."/>
            <person name="Wei C.I."/>
            <person name="Xiao S."/>
        </authorList>
    </citation>
    <scope>NUCLEOTIDE SEQUENCE [LARGE SCALE GENOMIC DNA]</scope>
    <source>
        <strain evidence="1">UMSG3</strain>
    </source>
</reference>